<dbReference type="EMBL" id="CAJVPK010002405">
    <property type="protein sequence ID" value="CAG8612378.1"/>
    <property type="molecule type" value="Genomic_DNA"/>
</dbReference>
<evidence type="ECO:0000313" key="2">
    <source>
        <dbReference type="EMBL" id="CAG8612378.1"/>
    </source>
</evidence>
<feature type="non-terminal residue" evidence="2">
    <location>
        <position position="129"/>
    </location>
</feature>
<proteinExistence type="predicted"/>
<dbReference type="AlphaFoldDB" id="A0A9N9GMD8"/>
<keyword evidence="3" id="KW-1185">Reference proteome</keyword>
<sequence>TLRYSASKDPLKIKPKQLTCTSSNCDKSIEILEKFITAKMEPRCNSESSTSSIVRKMRKQLNIQSQEIIDEEMSNTDNRRNKDNDSKGKASNMVEGSNKKSIKISSEEITRIQDKLSNKKANRLIEKNH</sequence>
<feature type="compositionally biased region" description="Basic and acidic residues" evidence="1">
    <location>
        <begin position="77"/>
        <end position="88"/>
    </location>
</feature>
<gene>
    <name evidence="2" type="ORF">DEBURN_LOCUS10029</name>
</gene>
<reference evidence="2" key="1">
    <citation type="submission" date="2021-06" db="EMBL/GenBank/DDBJ databases">
        <authorList>
            <person name="Kallberg Y."/>
            <person name="Tangrot J."/>
            <person name="Rosling A."/>
        </authorList>
    </citation>
    <scope>NUCLEOTIDE SEQUENCE</scope>
    <source>
        <strain evidence="2">AZ414A</strain>
    </source>
</reference>
<feature type="compositionally biased region" description="Basic and acidic residues" evidence="1">
    <location>
        <begin position="105"/>
        <end position="129"/>
    </location>
</feature>
<name>A0A9N9GMD8_9GLOM</name>
<protein>
    <submittedName>
        <fullName evidence="2">7172_t:CDS:1</fullName>
    </submittedName>
</protein>
<evidence type="ECO:0000313" key="3">
    <source>
        <dbReference type="Proteomes" id="UP000789706"/>
    </source>
</evidence>
<comment type="caution">
    <text evidence="2">The sequence shown here is derived from an EMBL/GenBank/DDBJ whole genome shotgun (WGS) entry which is preliminary data.</text>
</comment>
<organism evidence="2 3">
    <name type="scientific">Diversispora eburnea</name>
    <dbReference type="NCBI Taxonomy" id="1213867"/>
    <lineage>
        <taxon>Eukaryota</taxon>
        <taxon>Fungi</taxon>
        <taxon>Fungi incertae sedis</taxon>
        <taxon>Mucoromycota</taxon>
        <taxon>Glomeromycotina</taxon>
        <taxon>Glomeromycetes</taxon>
        <taxon>Diversisporales</taxon>
        <taxon>Diversisporaceae</taxon>
        <taxon>Diversispora</taxon>
    </lineage>
</organism>
<evidence type="ECO:0000256" key="1">
    <source>
        <dbReference type="SAM" id="MobiDB-lite"/>
    </source>
</evidence>
<dbReference type="Proteomes" id="UP000789706">
    <property type="component" value="Unassembled WGS sequence"/>
</dbReference>
<dbReference type="OrthoDB" id="2429304at2759"/>
<accession>A0A9N9GMD8</accession>
<feature type="region of interest" description="Disordered" evidence="1">
    <location>
        <begin position="63"/>
        <end position="129"/>
    </location>
</feature>